<feature type="transmembrane region" description="Helical" evidence="1">
    <location>
        <begin position="175"/>
        <end position="195"/>
    </location>
</feature>
<dbReference type="PANTHER" id="PTHR37314">
    <property type="entry name" value="SLR0142 PROTEIN"/>
    <property type="match status" value="1"/>
</dbReference>
<protein>
    <submittedName>
        <fullName evidence="2">DUF1275 family protein</fullName>
    </submittedName>
</protein>
<dbReference type="KEGG" id="nsm:JO391_19635"/>
<dbReference type="Proteomes" id="UP000826300">
    <property type="component" value="Chromosome"/>
</dbReference>
<dbReference type="RefSeq" id="WP_220662086.1">
    <property type="nucleotide sequence ID" value="NZ_CP069370.1"/>
</dbReference>
<keyword evidence="1" id="KW-0472">Membrane</keyword>
<feature type="transmembrane region" description="Helical" evidence="1">
    <location>
        <begin position="99"/>
        <end position="117"/>
    </location>
</feature>
<feature type="transmembrane region" description="Helical" evidence="1">
    <location>
        <begin position="201"/>
        <end position="220"/>
    </location>
</feature>
<sequence>MPTSLSDPGAAEPPLAGQVGLTLLASLVAGMMDAVGYIQLGGLFVSFMSGNSTHLGMSIAKGDGAAVLAALAIVAAFVAGALGGTLLYEAALPGRRLRLVLVVELGLVLAALALAWLGWPTLGLAVVAFAMGVLNLVHRTIAGADIGRSFITGALFGLGQAVAHVLRGTGRAATALAYGGAWLAFVTGAVAGMLILLRLGLVGALCAASVLVAALLLLAIRVGR</sequence>
<keyword evidence="1" id="KW-1133">Transmembrane helix</keyword>
<gene>
    <name evidence="2" type="ORF">JO391_19635</name>
</gene>
<dbReference type="AlphaFoldDB" id="A0A8G0ZWB2"/>
<dbReference type="EMBL" id="CP069370">
    <property type="protein sequence ID" value="QYZ69870.1"/>
    <property type="molecule type" value="Genomic_DNA"/>
</dbReference>
<dbReference type="Pfam" id="PF06912">
    <property type="entry name" value="DUF1275"/>
    <property type="match status" value="1"/>
</dbReference>
<dbReference type="InterPro" id="IPR010699">
    <property type="entry name" value="DUF1275"/>
</dbReference>
<reference evidence="2" key="1">
    <citation type="submission" date="2021-02" db="EMBL/GenBank/DDBJ databases">
        <title>Rhodobacter shimadae sp. nov., an aerobic anoxygenic phototrophic bacterium isolated from a hot spring.</title>
        <authorList>
            <person name="Muramatsu S."/>
            <person name="Haruta S."/>
            <person name="Hirose S."/>
            <person name="Hanada S."/>
        </authorList>
    </citation>
    <scope>NUCLEOTIDE SEQUENCE</scope>
    <source>
        <strain evidence="2">N10</strain>
    </source>
</reference>
<proteinExistence type="predicted"/>
<dbReference type="PANTHER" id="PTHR37314:SF4">
    <property type="entry name" value="UPF0700 TRANSMEMBRANE PROTEIN YOAK"/>
    <property type="match status" value="1"/>
</dbReference>
<evidence type="ECO:0000313" key="3">
    <source>
        <dbReference type="Proteomes" id="UP000826300"/>
    </source>
</evidence>
<keyword evidence="1" id="KW-0812">Transmembrane</keyword>
<evidence type="ECO:0000313" key="2">
    <source>
        <dbReference type="EMBL" id="QYZ69870.1"/>
    </source>
</evidence>
<keyword evidence="3" id="KW-1185">Reference proteome</keyword>
<feature type="transmembrane region" description="Helical" evidence="1">
    <location>
        <begin position="65"/>
        <end position="87"/>
    </location>
</feature>
<feature type="transmembrane region" description="Helical" evidence="1">
    <location>
        <begin position="21"/>
        <end position="45"/>
    </location>
</feature>
<name>A0A8G0ZWB2_9RHOB</name>
<evidence type="ECO:0000256" key="1">
    <source>
        <dbReference type="SAM" id="Phobius"/>
    </source>
</evidence>
<accession>A0A8G0ZWB2</accession>
<organism evidence="2 3">
    <name type="scientific">Neotabrizicola shimadae</name>
    <dbReference type="NCBI Taxonomy" id="2807096"/>
    <lineage>
        <taxon>Bacteria</taxon>
        <taxon>Pseudomonadati</taxon>
        <taxon>Pseudomonadota</taxon>
        <taxon>Alphaproteobacteria</taxon>
        <taxon>Rhodobacterales</taxon>
        <taxon>Paracoccaceae</taxon>
        <taxon>Neotabrizicola</taxon>
    </lineage>
</organism>